<dbReference type="PANTHER" id="PTHR48063">
    <property type="entry name" value="LRR RECEPTOR-LIKE KINASE"/>
    <property type="match status" value="1"/>
</dbReference>
<evidence type="ECO:0000259" key="13">
    <source>
        <dbReference type="Pfam" id="PF08263"/>
    </source>
</evidence>
<dbReference type="InterPro" id="IPR046956">
    <property type="entry name" value="RLP23-like"/>
</dbReference>
<feature type="domain" description="Disease resistance R13L4/SHOC-2-like LRR" evidence="14">
    <location>
        <begin position="333"/>
        <end position="519"/>
    </location>
</feature>
<sequence length="924" mass="103134">MASMKYTFLLALIFLLLQTEFISLEAIWSNSSADNSTVGCIDMEREALLKFKEGLDDPSGILSSWVGEDCCDWLGVGCSNRTGNIIKLELNGQHLCDQMTGNTSTECWNLLFAVLSPSLLELKYLNYLDLSNNFFMGIPIPNFIGSLNKLTYLNLSNTFFNGKIPPHLGNLSNLLYLDLSHAFSTNFPTASNINWLSGLSSLKYLNLNYVDLSEATTDWLQTVNLLPSLLELHLFQCELHYLPQSFTTVNFTSLSVLDLSFNDFYSSSIPQWVFNFTSLTKLQLISCNLAGSIPKIAKGDLCKLQTLDLSINNLSGEITEFFQALSECSNSSLEELYLGDNQVIGNIPHSLGNLKRLRELQLDGNAFSGSIPSSIQNLSRLEVLSLSYNKMNGTIPESIGQLSELRELHLSWNYWQGIMTETHFLNLTKLYDFSLSSSPSNLLVFNVTHDWIPPFSLQYVKILGCQLNPTFPAWLRTQKELTEIQLVNTAISDTIPNWLWNLSSQLQILDLSHNKLTGNLPKSLNFSSLESVLLDFNYLEGPLPLWPNVKGLSLRSNLLSGPIPIRISQEMSHLRDLDLSGNFLNGSIPSSINELRDLYSLLLSSNCFSGNIHYHWESMQSLSFIDLSRNNLSGGIPSSMCSLPYLIWLQLSNNNFSGNLSLCLKFVSSKSLSTLDLGENRLSGSIPKWIGERLSSITMLNLRGNMLFGKIPKQLCDITNIHVLDLAQNNFSGSIPSCFGGLAGYKYFDGTTFGEITEHMDLVVKGRQYEFYDQISNVNLMDFSKSSLSGEIPTELTNLTLLNSLNLSQNHLTGMIPENIGALRQLESLDLSSNHLSGHIPSSMSSMTFLSHLNLSYNNLSGQIPSSNQFQTFNDPSIYVGNPELYGPPPLPTSVSTLSDRNAEHKYQEDVHVHIDGEDQFEKL</sequence>
<evidence type="ECO:0000256" key="1">
    <source>
        <dbReference type="ARBA" id="ARBA00004251"/>
    </source>
</evidence>
<dbReference type="InterPro" id="IPR055414">
    <property type="entry name" value="LRR_R13L4/SHOC2-like"/>
</dbReference>
<evidence type="ECO:0000256" key="2">
    <source>
        <dbReference type="ARBA" id="ARBA00009592"/>
    </source>
</evidence>
<dbReference type="Pfam" id="PF23598">
    <property type="entry name" value="LRR_14"/>
    <property type="match status" value="1"/>
</dbReference>
<feature type="domain" description="Leucine-rich repeat-containing N-terminal plant-type" evidence="13">
    <location>
        <begin position="42"/>
        <end position="79"/>
    </location>
</feature>
<keyword evidence="7" id="KW-0677">Repeat</keyword>
<keyword evidence="8" id="KW-1133">Transmembrane helix</keyword>
<dbReference type="SMART" id="SM00369">
    <property type="entry name" value="LRR_TYP"/>
    <property type="match status" value="9"/>
</dbReference>
<keyword evidence="5" id="KW-0812">Transmembrane</keyword>
<feature type="signal peptide" evidence="12">
    <location>
        <begin position="1"/>
        <end position="19"/>
    </location>
</feature>
<name>A0AAW0IUE7_QUESU</name>
<evidence type="ECO:0000256" key="5">
    <source>
        <dbReference type="ARBA" id="ARBA00022692"/>
    </source>
</evidence>
<dbReference type="InterPro" id="IPR013210">
    <property type="entry name" value="LRR_N_plant-typ"/>
</dbReference>
<dbReference type="PROSITE" id="PS51450">
    <property type="entry name" value="LRR"/>
    <property type="match status" value="1"/>
</dbReference>
<dbReference type="InterPro" id="IPR003591">
    <property type="entry name" value="Leu-rich_rpt_typical-subtyp"/>
</dbReference>
<accession>A0AAW0IUE7</accession>
<evidence type="ECO:0000256" key="6">
    <source>
        <dbReference type="ARBA" id="ARBA00022729"/>
    </source>
</evidence>
<dbReference type="InterPro" id="IPR032675">
    <property type="entry name" value="LRR_dom_sf"/>
</dbReference>
<comment type="caution">
    <text evidence="15">The sequence shown here is derived from an EMBL/GenBank/DDBJ whole genome shotgun (WGS) entry which is preliminary data.</text>
</comment>
<feature type="chain" id="PRO_5043407355" evidence="12">
    <location>
        <begin position="20"/>
        <end position="924"/>
    </location>
</feature>
<keyword evidence="16" id="KW-1185">Reference proteome</keyword>
<gene>
    <name evidence="15" type="primary">EIX2_34</name>
    <name evidence="15" type="ORF">CFP56_041760</name>
</gene>
<evidence type="ECO:0000256" key="12">
    <source>
        <dbReference type="SAM" id="SignalP"/>
    </source>
</evidence>
<dbReference type="Gene3D" id="3.80.10.10">
    <property type="entry name" value="Ribonuclease Inhibitor"/>
    <property type="match status" value="3"/>
</dbReference>
<dbReference type="FunFam" id="3.80.10.10:FF:000649">
    <property type="entry name" value="Leucine Rich Repeat family protein"/>
    <property type="match status" value="1"/>
</dbReference>
<keyword evidence="6 12" id="KW-0732">Signal</keyword>
<dbReference type="Pfam" id="PF00560">
    <property type="entry name" value="LRR_1"/>
    <property type="match status" value="7"/>
</dbReference>
<dbReference type="PRINTS" id="PR00019">
    <property type="entry name" value="LEURICHRPT"/>
</dbReference>
<evidence type="ECO:0000256" key="7">
    <source>
        <dbReference type="ARBA" id="ARBA00022737"/>
    </source>
</evidence>
<dbReference type="FunFam" id="3.80.10.10:FF:000095">
    <property type="entry name" value="LRR receptor-like serine/threonine-protein kinase GSO1"/>
    <property type="match status" value="2"/>
</dbReference>
<keyword evidence="11" id="KW-0325">Glycoprotein</keyword>
<dbReference type="PANTHER" id="PTHR48063:SF29">
    <property type="entry name" value="LRR RECEPTOR-LIKE KINASE FAMILY PROTEIN"/>
    <property type="match status" value="1"/>
</dbReference>
<dbReference type="InterPro" id="IPR001611">
    <property type="entry name" value="Leu-rich_rpt"/>
</dbReference>
<dbReference type="FunFam" id="3.80.10.10:FF:000299">
    <property type="entry name" value="Piriformospora indica-insensitive protein 2"/>
    <property type="match status" value="1"/>
</dbReference>
<evidence type="ECO:0000256" key="3">
    <source>
        <dbReference type="ARBA" id="ARBA00022475"/>
    </source>
</evidence>
<evidence type="ECO:0000313" key="15">
    <source>
        <dbReference type="EMBL" id="KAK7818140.1"/>
    </source>
</evidence>
<reference evidence="15 16" key="1">
    <citation type="journal article" date="2018" name="Sci. Data">
        <title>The draft genome sequence of cork oak.</title>
        <authorList>
            <person name="Ramos A.M."/>
            <person name="Usie A."/>
            <person name="Barbosa P."/>
            <person name="Barros P.M."/>
            <person name="Capote T."/>
            <person name="Chaves I."/>
            <person name="Simoes F."/>
            <person name="Abreu I."/>
            <person name="Carrasquinho I."/>
            <person name="Faro C."/>
            <person name="Guimaraes J.B."/>
            <person name="Mendonca D."/>
            <person name="Nobrega F."/>
            <person name="Rodrigues L."/>
            <person name="Saibo N.J.M."/>
            <person name="Varela M.C."/>
            <person name="Egas C."/>
            <person name="Matos J."/>
            <person name="Miguel C.M."/>
            <person name="Oliveira M.M."/>
            <person name="Ricardo C.P."/>
            <person name="Goncalves S."/>
        </authorList>
    </citation>
    <scope>NUCLEOTIDE SEQUENCE [LARGE SCALE GENOMIC DNA]</scope>
    <source>
        <strain evidence="16">cv. HL8</strain>
    </source>
</reference>
<comment type="subcellular location">
    <subcellularLocation>
        <location evidence="1">Cell membrane</location>
        <topology evidence="1">Single-pass type I membrane protein</topology>
    </subcellularLocation>
</comment>
<keyword evidence="4" id="KW-0433">Leucine-rich repeat</keyword>
<organism evidence="15 16">
    <name type="scientific">Quercus suber</name>
    <name type="common">Cork oak</name>
    <dbReference type="NCBI Taxonomy" id="58331"/>
    <lineage>
        <taxon>Eukaryota</taxon>
        <taxon>Viridiplantae</taxon>
        <taxon>Streptophyta</taxon>
        <taxon>Embryophyta</taxon>
        <taxon>Tracheophyta</taxon>
        <taxon>Spermatophyta</taxon>
        <taxon>Magnoliopsida</taxon>
        <taxon>eudicotyledons</taxon>
        <taxon>Gunneridae</taxon>
        <taxon>Pentapetalae</taxon>
        <taxon>rosids</taxon>
        <taxon>fabids</taxon>
        <taxon>Fagales</taxon>
        <taxon>Fagaceae</taxon>
        <taxon>Quercus</taxon>
    </lineage>
</organism>
<comment type="similarity">
    <text evidence="2">Belongs to the RLP family.</text>
</comment>
<evidence type="ECO:0000259" key="14">
    <source>
        <dbReference type="Pfam" id="PF23598"/>
    </source>
</evidence>
<evidence type="ECO:0000313" key="16">
    <source>
        <dbReference type="Proteomes" id="UP000237347"/>
    </source>
</evidence>
<keyword evidence="3" id="KW-1003">Cell membrane</keyword>
<dbReference type="Pfam" id="PF13855">
    <property type="entry name" value="LRR_8"/>
    <property type="match status" value="1"/>
</dbReference>
<dbReference type="Pfam" id="PF08263">
    <property type="entry name" value="LRRNT_2"/>
    <property type="match status" value="1"/>
</dbReference>
<dbReference type="Proteomes" id="UP000237347">
    <property type="component" value="Unassembled WGS sequence"/>
</dbReference>
<dbReference type="EMBL" id="PKMF04000841">
    <property type="protein sequence ID" value="KAK7818140.1"/>
    <property type="molecule type" value="Genomic_DNA"/>
</dbReference>
<proteinExistence type="inferred from homology"/>
<keyword evidence="10" id="KW-0675">Receptor</keyword>
<dbReference type="AlphaFoldDB" id="A0AAW0IUE7"/>
<dbReference type="SUPFAM" id="SSF52058">
    <property type="entry name" value="L domain-like"/>
    <property type="match status" value="3"/>
</dbReference>
<evidence type="ECO:0000256" key="8">
    <source>
        <dbReference type="ARBA" id="ARBA00022989"/>
    </source>
</evidence>
<evidence type="ECO:0000256" key="4">
    <source>
        <dbReference type="ARBA" id="ARBA00022614"/>
    </source>
</evidence>
<protein>
    <submittedName>
        <fullName evidence="15">Receptor-like protein eix2</fullName>
    </submittedName>
</protein>
<dbReference type="GO" id="GO:0005886">
    <property type="term" value="C:plasma membrane"/>
    <property type="evidence" value="ECO:0007669"/>
    <property type="project" value="UniProtKB-SubCell"/>
</dbReference>
<evidence type="ECO:0000256" key="11">
    <source>
        <dbReference type="ARBA" id="ARBA00023180"/>
    </source>
</evidence>
<evidence type="ECO:0000256" key="10">
    <source>
        <dbReference type="ARBA" id="ARBA00023170"/>
    </source>
</evidence>
<evidence type="ECO:0000256" key="9">
    <source>
        <dbReference type="ARBA" id="ARBA00023136"/>
    </source>
</evidence>
<keyword evidence="9" id="KW-0472">Membrane</keyword>